<evidence type="ECO:0000313" key="1">
    <source>
        <dbReference type="EMBL" id="EME50351.1"/>
    </source>
</evidence>
<dbReference type="HOGENOM" id="CLU_2003852_0_0_1"/>
<gene>
    <name evidence="1" type="ORF">DOTSEDRAFT_20713</name>
</gene>
<proteinExistence type="predicted"/>
<dbReference type="Proteomes" id="UP000016933">
    <property type="component" value="Unassembled WGS sequence"/>
</dbReference>
<keyword evidence="2" id="KW-1185">Reference proteome</keyword>
<name>N1Q3I4_DOTSN</name>
<sequence>MKDQKMAHFSHLPPELRNQIYFYLITPSPSMESNDIVCSADDANEELDDGIYSPARPPIEAIAKLAQVNRQIRSDFLLIYHHHCKLSLCFDHSLTSCSSWLRVFGASRVHPHRRVRISIGRISC</sequence>
<organism evidence="1 2">
    <name type="scientific">Dothistroma septosporum (strain NZE10 / CBS 128990)</name>
    <name type="common">Red band needle blight fungus</name>
    <name type="synonym">Mycosphaerella pini</name>
    <dbReference type="NCBI Taxonomy" id="675120"/>
    <lineage>
        <taxon>Eukaryota</taxon>
        <taxon>Fungi</taxon>
        <taxon>Dikarya</taxon>
        <taxon>Ascomycota</taxon>
        <taxon>Pezizomycotina</taxon>
        <taxon>Dothideomycetes</taxon>
        <taxon>Dothideomycetidae</taxon>
        <taxon>Mycosphaerellales</taxon>
        <taxon>Mycosphaerellaceae</taxon>
        <taxon>Dothistroma</taxon>
    </lineage>
</organism>
<evidence type="ECO:0008006" key="3">
    <source>
        <dbReference type="Google" id="ProtNLM"/>
    </source>
</evidence>
<reference evidence="1 2" key="2">
    <citation type="journal article" date="2012" name="PLoS Pathog.">
        <title>Diverse lifestyles and strategies of plant pathogenesis encoded in the genomes of eighteen Dothideomycetes fungi.</title>
        <authorList>
            <person name="Ohm R.A."/>
            <person name="Feau N."/>
            <person name="Henrissat B."/>
            <person name="Schoch C.L."/>
            <person name="Horwitz B.A."/>
            <person name="Barry K.W."/>
            <person name="Condon B.J."/>
            <person name="Copeland A.C."/>
            <person name="Dhillon B."/>
            <person name="Glaser F."/>
            <person name="Hesse C.N."/>
            <person name="Kosti I."/>
            <person name="LaButti K."/>
            <person name="Lindquist E.A."/>
            <person name="Lucas S."/>
            <person name="Salamov A.A."/>
            <person name="Bradshaw R.E."/>
            <person name="Ciuffetti L."/>
            <person name="Hamelin R.C."/>
            <person name="Kema G.H.J."/>
            <person name="Lawrence C."/>
            <person name="Scott J.A."/>
            <person name="Spatafora J.W."/>
            <person name="Turgeon B.G."/>
            <person name="de Wit P.J.G.M."/>
            <person name="Zhong S."/>
            <person name="Goodwin S.B."/>
            <person name="Grigoriev I.V."/>
        </authorList>
    </citation>
    <scope>NUCLEOTIDE SEQUENCE [LARGE SCALE GENOMIC DNA]</scope>
    <source>
        <strain evidence="2">NZE10 / CBS 128990</strain>
    </source>
</reference>
<reference evidence="2" key="1">
    <citation type="journal article" date="2012" name="PLoS Genet.">
        <title>The genomes of the fungal plant pathogens Cladosporium fulvum and Dothistroma septosporum reveal adaptation to different hosts and lifestyles but also signatures of common ancestry.</title>
        <authorList>
            <person name="de Wit P.J.G.M."/>
            <person name="van der Burgt A."/>
            <person name="Oekmen B."/>
            <person name="Stergiopoulos I."/>
            <person name="Abd-Elsalam K.A."/>
            <person name="Aerts A.L."/>
            <person name="Bahkali A.H."/>
            <person name="Beenen H.G."/>
            <person name="Chettri P."/>
            <person name="Cox M.P."/>
            <person name="Datema E."/>
            <person name="de Vries R.P."/>
            <person name="Dhillon B."/>
            <person name="Ganley A.R."/>
            <person name="Griffiths S.A."/>
            <person name="Guo Y."/>
            <person name="Hamelin R.C."/>
            <person name="Henrissat B."/>
            <person name="Kabir M.S."/>
            <person name="Jashni M.K."/>
            <person name="Kema G."/>
            <person name="Klaubauf S."/>
            <person name="Lapidus A."/>
            <person name="Levasseur A."/>
            <person name="Lindquist E."/>
            <person name="Mehrabi R."/>
            <person name="Ohm R.A."/>
            <person name="Owen T.J."/>
            <person name="Salamov A."/>
            <person name="Schwelm A."/>
            <person name="Schijlen E."/>
            <person name="Sun H."/>
            <person name="van den Burg H.A."/>
            <person name="van Ham R.C.H.J."/>
            <person name="Zhang S."/>
            <person name="Goodwin S.B."/>
            <person name="Grigoriev I.V."/>
            <person name="Collemare J."/>
            <person name="Bradshaw R.E."/>
        </authorList>
    </citation>
    <scope>NUCLEOTIDE SEQUENCE [LARGE SCALE GENOMIC DNA]</scope>
    <source>
        <strain evidence="2">NZE10 / CBS 128990</strain>
    </source>
</reference>
<evidence type="ECO:0000313" key="2">
    <source>
        <dbReference type="Proteomes" id="UP000016933"/>
    </source>
</evidence>
<dbReference type="EMBL" id="KB446535">
    <property type="protein sequence ID" value="EME50351.1"/>
    <property type="molecule type" value="Genomic_DNA"/>
</dbReference>
<dbReference type="AlphaFoldDB" id="N1Q3I4"/>
<accession>N1Q3I4</accession>
<protein>
    <recommendedName>
        <fullName evidence="3">F-box domain-containing protein</fullName>
    </recommendedName>
</protein>
<dbReference type="OrthoDB" id="3647705at2759"/>